<keyword evidence="5" id="KW-0677">Repeat</keyword>
<protein>
    <recommendedName>
        <fullName evidence="7">Importin N-terminal domain-containing protein</fullName>
    </recommendedName>
</protein>
<dbReference type="EMBL" id="CDMY01000069">
    <property type="protein sequence ID" value="CEL92362.1"/>
    <property type="molecule type" value="Genomic_DNA"/>
</dbReference>
<dbReference type="VEuPathDB" id="CryptoDB:Vbra_6820"/>
<dbReference type="Proteomes" id="UP000041254">
    <property type="component" value="Unassembled WGS sequence"/>
</dbReference>
<dbReference type="FunCoup" id="A0A0G4EAP9">
    <property type="interactions" value="640"/>
</dbReference>
<dbReference type="PhylomeDB" id="A0A0G4EAP9"/>
<dbReference type="Pfam" id="PF13513">
    <property type="entry name" value="HEAT_EZ"/>
    <property type="match status" value="1"/>
</dbReference>
<dbReference type="Pfam" id="PF03810">
    <property type="entry name" value="IBN_N"/>
    <property type="match status" value="1"/>
</dbReference>
<dbReference type="SMART" id="SM00913">
    <property type="entry name" value="IBN_N"/>
    <property type="match status" value="1"/>
</dbReference>
<keyword evidence="4" id="KW-0963">Cytoplasm</keyword>
<dbReference type="PANTHER" id="PTHR10527">
    <property type="entry name" value="IMPORTIN BETA"/>
    <property type="match status" value="1"/>
</dbReference>
<dbReference type="InterPro" id="IPR001494">
    <property type="entry name" value="Importin-beta_N"/>
</dbReference>
<dbReference type="OrthoDB" id="10263328at2759"/>
<dbReference type="Pfam" id="PF25574">
    <property type="entry name" value="TPR_IMB1"/>
    <property type="match status" value="1"/>
</dbReference>
<proteinExistence type="inferred from homology"/>
<evidence type="ECO:0000256" key="1">
    <source>
        <dbReference type="ARBA" id="ARBA00004496"/>
    </source>
</evidence>
<dbReference type="GO" id="GO:0006606">
    <property type="term" value="P:protein import into nucleus"/>
    <property type="evidence" value="ECO:0007669"/>
    <property type="project" value="InterPro"/>
</dbReference>
<evidence type="ECO:0000256" key="6">
    <source>
        <dbReference type="ARBA" id="ARBA00022927"/>
    </source>
</evidence>
<evidence type="ECO:0000259" key="7">
    <source>
        <dbReference type="PROSITE" id="PS50166"/>
    </source>
</evidence>
<gene>
    <name evidence="8" type="ORF">Vbra_6820</name>
</gene>
<evidence type="ECO:0000256" key="2">
    <source>
        <dbReference type="ARBA" id="ARBA00010907"/>
    </source>
</evidence>
<accession>A0A0G4EAP9</accession>
<dbReference type="FunFam" id="1.25.10.10:FF:000027">
    <property type="entry name" value="Importin subunit beta-1"/>
    <property type="match status" value="1"/>
</dbReference>
<dbReference type="STRING" id="1169540.A0A0G4EAP9"/>
<name>A0A0G4EAP9_VITBC</name>
<dbReference type="InterPro" id="IPR016024">
    <property type="entry name" value="ARM-type_fold"/>
</dbReference>
<dbReference type="PROSITE" id="PS50166">
    <property type="entry name" value="IMPORTIN_B_NT"/>
    <property type="match status" value="1"/>
</dbReference>
<dbReference type="GO" id="GO:0005737">
    <property type="term" value="C:cytoplasm"/>
    <property type="evidence" value="ECO:0007669"/>
    <property type="project" value="UniProtKB-SubCell"/>
</dbReference>
<keyword evidence="3" id="KW-0813">Transport</keyword>
<dbReference type="GO" id="GO:0031267">
    <property type="term" value="F:small GTPase binding"/>
    <property type="evidence" value="ECO:0007669"/>
    <property type="project" value="InterPro"/>
</dbReference>
<dbReference type="Gene3D" id="1.25.10.10">
    <property type="entry name" value="Leucine-rich Repeat Variant"/>
    <property type="match status" value="1"/>
</dbReference>
<dbReference type="SUPFAM" id="SSF48371">
    <property type="entry name" value="ARM repeat"/>
    <property type="match status" value="1"/>
</dbReference>
<sequence length="871" mass="95569">MLLTAATDPDYEKRTAAEKQLKEAEANNAGQFYTALAKELASDAKDATSRQLAGILLKNSVSAQDRSLDQERKTRWLELDEGVKNNIKDTVLSALSATQPAPRVAACQVIAKVGACELPLGKWPNLVPVLLNVVTEGDNTAKQTALTALSYLCEELANIILNDGATADIIPSDLTNSILTAVVQGMRLEDASCKEAATKALYHALVLAQRNFDNETERNFIFQVVSENCKGPNGKVQVAAFECLVQIATEYYDYLQPYMAPIATLTLDTIKTAPETVAIPAMELWSTVCDEELFLKELELDAQAEGKSPERTSQRFIAQALPLLLPILLDTLTKQKSEEVEDEWTLAMASGTCLSLVAQVVGDAIIEHVLTFVQNNYQSAQWNQREAAILAYGSIMEGPSSDKLAQPVASSFTFLMGLLGDPSVAVRDTTAWTIARIAQFHETIIAEHVGNSQAGLVKVLLEKLKDEPRVAANICWVIHVLAETHPYDAKDPPAQCTILSEPFFSLARELIVTASRPDAEEKNLGEAAYSALSMLIGKAGMDCVPMMEQITVAILEKLEATFQITAADPNYHKVMDVQGSLCGCLQVLTVRLKEKIQPVKERLFAAYMKVIQQYGQTHANSIHEEALLAISALAFALGENFEVFLPHFFPYLQAGLSNYEETTVCRISNEVVGDLCRAMGSKMLPYCEPILNALYNNLQNPKVDRKLKPVIMVCFGDIAMAITGEFEKTLQPVVAVLAEASATRIEHGPQDNEEWVDYIHSLRDGVLQAYTGIIHGLKDASLLNSFKLHVNGVLELVHRITEDPPHDKVLKSAVAVTGDLVCAYKEELTAHLVKANFLEKLIKQAQESDDPQCAQNATWLRDLIGKYKPAP</sequence>
<evidence type="ECO:0000256" key="4">
    <source>
        <dbReference type="ARBA" id="ARBA00022490"/>
    </source>
</evidence>
<evidence type="ECO:0000313" key="9">
    <source>
        <dbReference type="Proteomes" id="UP000041254"/>
    </source>
</evidence>
<dbReference type="InterPro" id="IPR011989">
    <property type="entry name" value="ARM-like"/>
</dbReference>
<dbReference type="OMA" id="QQYQERW"/>
<reference evidence="8 9" key="1">
    <citation type="submission" date="2014-11" db="EMBL/GenBank/DDBJ databases">
        <authorList>
            <person name="Zhu J."/>
            <person name="Qi W."/>
            <person name="Song R."/>
        </authorList>
    </citation>
    <scope>NUCLEOTIDE SEQUENCE [LARGE SCALE GENOMIC DNA]</scope>
</reference>
<evidence type="ECO:0000256" key="5">
    <source>
        <dbReference type="ARBA" id="ARBA00022737"/>
    </source>
</evidence>
<dbReference type="AlphaFoldDB" id="A0A0G4EAP9"/>
<dbReference type="InParanoid" id="A0A0G4EAP9"/>
<keyword evidence="6" id="KW-0653">Protein transport</keyword>
<organism evidence="8 9">
    <name type="scientific">Vitrella brassicaformis (strain CCMP3155)</name>
    <dbReference type="NCBI Taxonomy" id="1169540"/>
    <lineage>
        <taxon>Eukaryota</taxon>
        <taxon>Sar</taxon>
        <taxon>Alveolata</taxon>
        <taxon>Colpodellida</taxon>
        <taxon>Vitrellaceae</taxon>
        <taxon>Vitrella</taxon>
    </lineage>
</organism>
<evidence type="ECO:0000313" key="8">
    <source>
        <dbReference type="EMBL" id="CEL92362.1"/>
    </source>
</evidence>
<feature type="domain" description="Importin N-terminal" evidence="7">
    <location>
        <begin position="17"/>
        <end position="97"/>
    </location>
</feature>
<dbReference type="InterPro" id="IPR040122">
    <property type="entry name" value="Importin_beta"/>
</dbReference>
<dbReference type="InterPro" id="IPR058584">
    <property type="entry name" value="IMB1_TNPO1-like_TPR"/>
</dbReference>
<comment type="subcellular location">
    <subcellularLocation>
        <location evidence="1">Cytoplasm</location>
    </subcellularLocation>
</comment>
<evidence type="ECO:0000256" key="3">
    <source>
        <dbReference type="ARBA" id="ARBA00022448"/>
    </source>
</evidence>
<keyword evidence="9" id="KW-1185">Reference proteome</keyword>
<comment type="similarity">
    <text evidence="2">Belongs to the importin beta family. Importin beta-1 subfamily.</text>
</comment>